<keyword evidence="3" id="KW-1185">Reference proteome</keyword>
<comment type="caution">
    <text evidence="2">The sequence shown here is derived from an EMBL/GenBank/DDBJ whole genome shotgun (WGS) entry which is preliminary data.</text>
</comment>
<dbReference type="OMA" id="TACKPVM"/>
<feature type="compositionally biased region" description="Pro residues" evidence="1">
    <location>
        <begin position="151"/>
        <end position="160"/>
    </location>
</feature>
<protein>
    <submittedName>
        <fullName evidence="2">Uncharacterized protein</fullName>
    </submittedName>
</protein>
<dbReference type="GeneID" id="6014736"/>
<name>A8P1S7_COPC7</name>
<dbReference type="RefSeq" id="XP_001838167.1">
    <property type="nucleotide sequence ID" value="XM_001838115.1"/>
</dbReference>
<evidence type="ECO:0000313" key="2">
    <source>
        <dbReference type="EMBL" id="EAU83744.1"/>
    </source>
</evidence>
<evidence type="ECO:0000256" key="1">
    <source>
        <dbReference type="SAM" id="MobiDB-lite"/>
    </source>
</evidence>
<dbReference type="OrthoDB" id="3269515at2759"/>
<dbReference type="Proteomes" id="UP000001861">
    <property type="component" value="Unassembled WGS sequence"/>
</dbReference>
<proteinExistence type="predicted"/>
<dbReference type="VEuPathDB" id="FungiDB:CC1G_05648"/>
<sequence>MTDLTVLVSPTPLYPKTKGLFGRRTSQLNRAIMVTLESDSAPSQASSKSASNGRPSGGTTTTTTPRSPSPTPNRIPTPTGVTATQNGGASGTGDDGNETSNTSGNGRGTRPSRSRTPRYDTSLLSPPINTWKSPRPRPKHRPTRSQSAPPGGRPKPPPPQDFGGHQQQYQYQQHQQQYHRDDQGIGLGQGRYEEDGAEKHWTQSLEIEFTRSLPPPRSASALSTRFPSTGGVGELLRPPPPLFRPTTFWRKTRKSGVTSASYSPSTHLIRRSTYIAAGLSFDAPVHDLSALGVESRVGFLVIPPEHEIL</sequence>
<feature type="compositionally biased region" description="Basic residues" evidence="1">
    <location>
        <begin position="134"/>
        <end position="143"/>
    </location>
</feature>
<feature type="region of interest" description="Disordered" evidence="1">
    <location>
        <begin position="37"/>
        <end position="190"/>
    </location>
</feature>
<feature type="compositionally biased region" description="Polar residues" evidence="1">
    <location>
        <begin position="122"/>
        <end position="132"/>
    </location>
</feature>
<evidence type="ECO:0000313" key="3">
    <source>
        <dbReference type="Proteomes" id="UP000001861"/>
    </source>
</evidence>
<feature type="region of interest" description="Disordered" evidence="1">
    <location>
        <begin position="213"/>
        <end position="239"/>
    </location>
</feature>
<gene>
    <name evidence="2" type="ORF">CC1G_05648</name>
</gene>
<reference evidence="2 3" key="1">
    <citation type="journal article" date="2010" name="Proc. Natl. Acad. Sci. U.S.A.">
        <title>Insights into evolution of multicellular fungi from the assembled chromosomes of the mushroom Coprinopsis cinerea (Coprinus cinereus).</title>
        <authorList>
            <person name="Stajich J.E."/>
            <person name="Wilke S.K."/>
            <person name="Ahren D."/>
            <person name="Au C.H."/>
            <person name="Birren B.W."/>
            <person name="Borodovsky M."/>
            <person name="Burns C."/>
            <person name="Canback B."/>
            <person name="Casselton L.A."/>
            <person name="Cheng C.K."/>
            <person name="Deng J."/>
            <person name="Dietrich F.S."/>
            <person name="Fargo D.C."/>
            <person name="Farman M.L."/>
            <person name="Gathman A.C."/>
            <person name="Goldberg J."/>
            <person name="Guigo R."/>
            <person name="Hoegger P.J."/>
            <person name="Hooker J.B."/>
            <person name="Huggins A."/>
            <person name="James T.Y."/>
            <person name="Kamada T."/>
            <person name="Kilaru S."/>
            <person name="Kodira C."/>
            <person name="Kues U."/>
            <person name="Kupfer D."/>
            <person name="Kwan H.S."/>
            <person name="Lomsadze A."/>
            <person name="Li W."/>
            <person name="Lilly W.W."/>
            <person name="Ma L.J."/>
            <person name="Mackey A.J."/>
            <person name="Manning G."/>
            <person name="Martin F."/>
            <person name="Muraguchi H."/>
            <person name="Natvig D.O."/>
            <person name="Palmerini H."/>
            <person name="Ramesh M.A."/>
            <person name="Rehmeyer C.J."/>
            <person name="Roe B.A."/>
            <person name="Shenoy N."/>
            <person name="Stanke M."/>
            <person name="Ter-Hovhannisyan V."/>
            <person name="Tunlid A."/>
            <person name="Velagapudi R."/>
            <person name="Vision T.J."/>
            <person name="Zeng Q."/>
            <person name="Zolan M.E."/>
            <person name="Pukkila P.J."/>
        </authorList>
    </citation>
    <scope>NUCLEOTIDE SEQUENCE [LARGE SCALE GENOMIC DNA]</scope>
    <source>
        <strain evidence="3">Okayama-7 / 130 / ATCC MYA-4618 / FGSC 9003</strain>
    </source>
</reference>
<dbReference type="eggNOG" id="ENOG502SV5I">
    <property type="taxonomic scope" value="Eukaryota"/>
</dbReference>
<dbReference type="KEGG" id="cci:CC1G_05648"/>
<dbReference type="InParanoid" id="A8P1S7"/>
<feature type="compositionally biased region" description="Low complexity" evidence="1">
    <location>
        <begin position="161"/>
        <end position="176"/>
    </location>
</feature>
<feature type="compositionally biased region" description="Low complexity" evidence="1">
    <location>
        <begin position="38"/>
        <end position="66"/>
    </location>
</feature>
<dbReference type="EMBL" id="AACS02000013">
    <property type="protein sequence ID" value="EAU83744.1"/>
    <property type="molecule type" value="Genomic_DNA"/>
</dbReference>
<dbReference type="AlphaFoldDB" id="A8P1S7"/>
<accession>A8P1S7</accession>
<organism evidence="2 3">
    <name type="scientific">Coprinopsis cinerea (strain Okayama-7 / 130 / ATCC MYA-4618 / FGSC 9003)</name>
    <name type="common">Inky cap fungus</name>
    <name type="synonym">Hormographiella aspergillata</name>
    <dbReference type="NCBI Taxonomy" id="240176"/>
    <lineage>
        <taxon>Eukaryota</taxon>
        <taxon>Fungi</taxon>
        <taxon>Dikarya</taxon>
        <taxon>Basidiomycota</taxon>
        <taxon>Agaricomycotina</taxon>
        <taxon>Agaricomycetes</taxon>
        <taxon>Agaricomycetidae</taxon>
        <taxon>Agaricales</taxon>
        <taxon>Agaricineae</taxon>
        <taxon>Psathyrellaceae</taxon>
        <taxon>Coprinopsis</taxon>
    </lineage>
</organism>